<dbReference type="Gene3D" id="3.30.950.30">
    <property type="entry name" value="Schlafen, AAA domain"/>
    <property type="match status" value="1"/>
</dbReference>
<feature type="domain" description="Schlafen AlbA-2" evidence="2">
    <location>
        <begin position="19"/>
        <end position="130"/>
    </location>
</feature>
<evidence type="ECO:0000313" key="3">
    <source>
        <dbReference type="EMBL" id="GAG21798.1"/>
    </source>
</evidence>
<dbReference type="Pfam" id="PF04326">
    <property type="entry name" value="SLFN_AlbA_2"/>
    <property type="match status" value="1"/>
</dbReference>
<dbReference type="EMBL" id="BARS01039689">
    <property type="protein sequence ID" value="GAG21798.1"/>
    <property type="molecule type" value="Genomic_DNA"/>
</dbReference>
<accession>X0WB38</accession>
<keyword evidence="1" id="KW-0175">Coiled coil</keyword>
<feature type="coiled-coil region" evidence="1">
    <location>
        <begin position="183"/>
        <end position="210"/>
    </location>
</feature>
<gene>
    <name evidence="3" type="ORF">S01H1_60586</name>
</gene>
<evidence type="ECO:0000259" key="2">
    <source>
        <dbReference type="Pfam" id="PF04326"/>
    </source>
</evidence>
<dbReference type="InterPro" id="IPR038461">
    <property type="entry name" value="Schlafen_AlbA_2_dom_sf"/>
</dbReference>
<comment type="caution">
    <text evidence="3">The sequence shown here is derived from an EMBL/GenBank/DDBJ whole genome shotgun (WGS) entry which is preliminary data.</text>
</comment>
<dbReference type="InterPro" id="IPR007421">
    <property type="entry name" value="Schlafen_AlbA_2_dom"/>
</dbReference>
<proteinExistence type="predicted"/>
<protein>
    <recommendedName>
        <fullName evidence="2">Schlafen AlbA-2 domain-containing protein</fullName>
    </recommendedName>
</protein>
<sequence>MSKENVWDAIRDVVESGNEDDEVDLKSKWYDLDNRDGKAEFLKDICAMANNLSGSGDRRYIACGVLDARQCPDRADADGYVTGVQIGDVDGINQRISQSVKTHIEPRVDLRYLEIQHPEVDRTLGILEIRGWLRRDDRPYVIATGIGGLKKGQIFIRSLGGLSEPADRSDILLLVGYVQQQHIENLEQELEDLRLSTEREREEIEAQLERRYERLA</sequence>
<evidence type="ECO:0000256" key="1">
    <source>
        <dbReference type="SAM" id="Coils"/>
    </source>
</evidence>
<dbReference type="AlphaFoldDB" id="X0WB38"/>
<organism evidence="3">
    <name type="scientific">marine sediment metagenome</name>
    <dbReference type="NCBI Taxonomy" id="412755"/>
    <lineage>
        <taxon>unclassified sequences</taxon>
        <taxon>metagenomes</taxon>
        <taxon>ecological metagenomes</taxon>
    </lineage>
</organism>
<name>X0WB38_9ZZZZ</name>
<reference evidence="3" key="1">
    <citation type="journal article" date="2014" name="Front. Microbiol.">
        <title>High frequency of phylogenetically diverse reductive dehalogenase-homologous genes in deep subseafloor sedimentary metagenomes.</title>
        <authorList>
            <person name="Kawai M."/>
            <person name="Futagami T."/>
            <person name="Toyoda A."/>
            <person name="Takaki Y."/>
            <person name="Nishi S."/>
            <person name="Hori S."/>
            <person name="Arai W."/>
            <person name="Tsubouchi T."/>
            <person name="Morono Y."/>
            <person name="Uchiyama I."/>
            <person name="Ito T."/>
            <person name="Fujiyama A."/>
            <person name="Inagaki F."/>
            <person name="Takami H."/>
        </authorList>
    </citation>
    <scope>NUCLEOTIDE SEQUENCE</scope>
    <source>
        <strain evidence="3">Expedition CK06-06</strain>
    </source>
</reference>
<feature type="non-terminal residue" evidence="3">
    <location>
        <position position="216"/>
    </location>
</feature>